<gene>
    <name evidence="2" type="ORF">GA0061077_0859</name>
</gene>
<dbReference type="Proteomes" id="UP000242610">
    <property type="component" value="Unassembled WGS sequence"/>
</dbReference>
<protein>
    <recommendedName>
        <fullName evidence="1">Restriction endonuclease type II-like domain-containing protein</fullName>
    </recommendedName>
</protein>
<dbReference type="OrthoDB" id="9757917at2"/>
<dbReference type="AlphaFoldDB" id="A0A1C4H4M4"/>
<dbReference type="RefSeq" id="WP_091847737.1">
    <property type="nucleotide sequence ID" value="NZ_FMBL01000002.1"/>
</dbReference>
<keyword evidence="3" id="KW-1185">Reference proteome</keyword>
<dbReference type="InterPro" id="IPR049468">
    <property type="entry name" value="Restrct_endonuc-II-like_dom"/>
</dbReference>
<proteinExistence type="predicted"/>
<reference evidence="3" key="1">
    <citation type="submission" date="2016-08" db="EMBL/GenBank/DDBJ databases">
        <authorList>
            <person name="Varghese N."/>
            <person name="Submissions Spin"/>
        </authorList>
    </citation>
    <scope>NUCLEOTIDE SEQUENCE [LARGE SCALE GENOMIC DNA]</scope>
    <source>
        <strain evidence="3">R-52791</strain>
    </source>
</reference>
<dbReference type="STRING" id="1505727.GA0061077_0859"/>
<name>A0A1C4H4M4_9BIFI</name>
<accession>A0A1C4H4M4</accession>
<dbReference type="EMBL" id="FMBL01000002">
    <property type="protein sequence ID" value="SCC79857.1"/>
    <property type="molecule type" value="Genomic_DNA"/>
</dbReference>
<organism evidence="2 3">
    <name type="scientific">Bifidobacterium commune</name>
    <dbReference type="NCBI Taxonomy" id="1505727"/>
    <lineage>
        <taxon>Bacteria</taxon>
        <taxon>Bacillati</taxon>
        <taxon>Actinomycetota</taxon>
        <taxon>Actinomycetes</taxon>
        <taxon>Bifidobacteriales</taxon>
        <taxon>Bifidobacteriaceae</taxon>
        <taxon>Bifidobacterium</taxon>
    </lineage>
</organism>
<evidence type="ECO:0000313" key="2">
    <source>
        <dbReference type="EMBL" id="SCC79857.1"/>
    </source>
</evidence>
<sequence length="1205" mass="131647">MSDTKQASNGIKRMRQWYDDYRSGLLPSPLEDVGQLTAQLDLTHAHPSGIAQLFASGHTTLDAMFRDAGMLRAAGRRLERVLDDKAVKTRVSGVAELSLVVGVAAWKGNSVPVLLYPVEAYRKPGGRETDAVIRFTGHVSLNPAFTTAMHEQHIIIDEAALFDGSNYVSGTPDTSSVFTAITEEVKPKLTDFDIERNIMLGCFMDPSTKMLAEGRRIIEALEKTPSGNVVLDALAGNDESASSLKDSTLAGYSPFDGDPHGEHEVGDVDNVARYAANMAAQDHSLFVNDMCDSDTGQIAAAIASRCIAEGKTVLYVPGVAEQKKQFTQVMDSNSLGNRIIDMANPKGAQEIDRELIAAVGYQPGASTARFDQVSDELVGVRSRLTRYLGDLHGVSKEWGVSAYQTIQNLASISAMPTHPATHVRLSKETARSIAPHMKDWTKKLRKAGEYGEFTIGPEDTPWYGASLFSESDAVAAYQNVENLLQRLLPATRDQVASVAEICGFPVPSTVKEWSGQVTVLKNLRRVLDVFQPEIFERDINLMIEASKPKAQRKAEGTTMGFWERRRHIKEAKSLLRAGSQVEDLYKALQVVAKQSEQWHEIVPHGGWPVLPPKLDVIVETQEALMRGVTALDAVLATTILGSDLESVDLAQLEERFKALYADRKALDTLPGRACLEREFHSIGLGALIDDMRTRRVAVDAVEGELQLSWWTTVFEDIVRSSAIISNQDGSALQSAADRFAQVDIDHVNSIGPMIDQESMRRLCDLLFSHTQEANQLHTLLASNSRVPLSRVAREYSQILGATKPVIMATPSTLAVLSDPAPLADVAIVDAASHMPSLELLGIAIRTKQIVVLGHKPTITSEALKTLVNMLPEVTVDAHPVCRDPRLSTFLEEQGYGSVPRDICTEAMQGWTRFHGVKANGVPVLSTGLVESSQQEIDEVISIIKQRAASFTVVPAGYLLAVVTLTPVFRTRLGSELKSLAVKNEAMGRFLRHVRLVDIDEVAGVRATDVILSLCFAKTAHGRLLQQFGALEGEGGDGKLLDALASSSRNVDIVSAFSAEDMEDDRLHQPGPKLLKVMLDWAEHLGTGMVRPSPSLKGDNILFNDLADRIRARGLKVAANYGFEGGISIPLVVGLKDKPFSLAVMTDDVQTMAVQSTRKRHRVIPQDLTALGWSVMTVWSVAAFVNPEKEVDRIVARISDMYREVG</sequence>
<evidence type="ECO:0000313" key="3">
    <source>
        <dbReference type="Proteomes" id="UP000242610"/>
    </source>
</evidence>
<evidence type="ECO:0000259" key="1">
    <source>
        <dbReference type="Pfam" id="PF18741"/>
    </source>
</evidence>
<dbReference type="Pfam" id="PF18741">
    <property type="entry name" value="MTES_1575"/>
    <property type="match status" value="1"/>
</dbReference>
<feature type="domain" description="Restriction endonuclease type II-like" evidence="1">
    <location>
        <begin position="1104"/>
        <end position="1197"/>
    </location>
</feature>